<evidence type="ECO:0000259" key="2">
    <source>
        <dbReference type="Pfam" id="PF01757"/>
    </source>
</evidence>
<dbReference type="Pfam" id="PF01757">
    <property type="entry name" value="Acyl_transf_3"/>
    <property type="match status" value="1"/>
</dbReference>
<feature type="transmembrane region" description="Helical" evidence="1">
    <location>
        <begin position="141"/>
        <end position="163"/>
    </location>
</feature>
<evidence type="ECO:0000313" key="3">
    <source>
        <dbReference type="EMBL" id="AFM02593.1"/>
    </source>
</evidence>
<keyword evidence="1" id="KW-0472">Membrane</keyword>
<dbReference type="AlphaFoldDB" id="I4AF58"/>
<evidence type="ECO:0000256" key="1">
    <source>
        <dbReference type="SAM" id="Phobius"/>
    </source>
</evidence>
<dbReference type="EMBL" id="CP003345">
    <property type="protein sequence ID" value="AFM02593.1"/>
    <property type="molecule type" value="Genomic_DNA"/>
</dbReference>
<keyword evidence="3" id="KW-0012">Acyltransferase</keyword>
<feature type="transmembrane region" description="Helical" evidence="1">
    <location>
        <begin position="290"/>
        <end position="313"/>
    </location>
</feature>
<keyword evidence="1" id="KW-1133">Transmembrane helix</keyword>
<dbReference type="RefSeq" id="WP_014796061.1">
    <property type="nucleotide sequence ID" value="NC_018018.1"/>
</dbReference>
<dbReference type="GO" id="GO:0016747">
    <property type="term" value="F:acyltransferase activity, transferring groups other than amino-acyl groups"/>
    <property type="evidence" value="ECO:0007669"/>
    <property type="project" value="InterPro"/>
</dbReference>
<dbReference type="OrthoDB" id="290051at2"/>
<feature type="transmembrane region" description="Helical" evidence="1">
    <location>
        <begin position="7"/>
        <end position="26"/>
    </location>
</feature>
<keyword evidence="3" id="KW-0808">Transferase</keyword>
<keyword evidence="4" id="KW-1185">Reference proteome</keyword>
<dbReference type="GO" id="GO:0016020">
    <property type="term" value="C:membrane"/>
    <property type="evidence" value="ECO:0007669"/>
    <property type="project" value="TreeGrafter"/>
</dbReference>
<dbReference type="GO" id="GO:0000271">
    <property type="term" value="P:polysaccharide biosynthetic process"/>
    <property type="evidence" value="ECO:0007669"/>
    <property type="project" value="TreeGrafter"/>
</dbReference>
<name>I4AF58_BERLS</name>
<accession>I4AF58</accession>
<dbReference type="KEGG" id="fli:Fleli_0087"/>
<proteinExistence type="predicted"/>
<protein>
    <submittedName>
        <fullName evidence="3">Putative acyltransferase</fullName>
    </submittedName>
</protein>
<feature type="domain" description="Acyltransferase 3" evidence="2">
    <location>
        <begin position="8"/>
        <end position="306"/>
    </location>
</feature>
<organism evidence="3 4">
    <name type="scientific">Bernardetia litoralis (strain ATCC 23117 / DSM 6794 / NBRC 15988 / NCIMB 1366 / Fx l1 / Sio-4)</name>
    <name type="common">Flexibacter litoralis</name>
    <dbReference type="NCBI Taxonomy" id="880071"/>
    <lineage>
        <taxon>Bacteria</taxon>
        <taxon>Pseudomonadati</taxon>
        <taxon>Bacteroidota</taxon>
        <taxon>Cytophagia</taxon>
        <taxon>Cytophagales</taxon>
        <taxon>Bernardetiaceae</taxon>
        <taxon>Bernardetia</taxon>
    </lineage>
</organism>
<feature type="transmembrane region" description="Helical" evidence="1">
    <location>
        <begin position="170"/>
        <end position="194"/>
    </location>
</feature>
<feature type="transmembrane region" description="Helical" evidence="1">
    <location>
        <begin position="46"/>
        <end position="66"/>
    </location>
</feature>
<feature type="transmembrane region" description="Helical" evidence="1">
    <location>
        <begin position="251"/>
        <end position="270"/>
    </location>
</feature>
<dbReference type="PANTHER" id="PTHR23028">
    <property type="entry name" value="ACETYLTRANSFERASE"/>
    <property type="match status" value="1"/>
</dbReference>
<feature type="transmembrane region" description="Helical" evidence="1">
    <location>
        <begin position="214"/>
        <end position="239"/>
    </location>
</feature>
<sequence>MIKKEKINAIDSLRGIAALMVCVFHLTNNPNFLPKENILREIGQYGWTGVEIFFIISGFVIPYSMYKAEYELKNIKNFLLRRITRIEPPYLVSIILVVVLAYISTLSPYYRGTGFEIDFFNLFLHVGYLNIFTDYPFYSPVYWTLAIEFQYYIVIALIFPLLIRKSPIYLVVLLGIWYSLSFLIPNGFFIFKYMPYFGLGIVLFRNYVGIDNEITFYILSVFLLGILFFEVRLIFYIIVPAFLLIKYIPQFKFWGSAFLGLISYSIYLIHVPIGGRIINITEVLTENVSLRVTAILIAILVCIIASYIYYLLIEKPSLNLAKKINYKEAKE</sequence>
<dbReference type="HOGENOM" id="CLU_005679_2_3_10"/>
<reference evidence="4" key="1">
    <citation type="submission" date="2012-06" db="EMBL/GenBank/DDBJ databases">
        <title>The complete genome of Flexibacter litoralis DSM 6794.</title>
        <authorList>
            <person name="Lucas S."/>
            <person name="Copeland A."/>
            <person name="Lapidus A."/>
            <person name="Glavina del Rio T."/>
            <person name="Dalin E."/>
            <person name="Tice H."/>
            <person name="Bruce D."/>
            <person name="Goodwin L."/>
            <person name="Pitluck S."/>
            <person name="Peters L."/>
            <person name="Ovchinnikova G."/>
            <person name="Lu M."/>
            <person name="Kyrpides N."/>
            <person name="Mavromatis K."/>
            <person name="Ivanova N."/>
            <person name="Brettin T."/>
            <person name="Detter J.C."/>
            <person name="Han C."/>
            <person name="Larimer F."/>
            <person name="Land M."/>
            <person name="Hauser L."/>
            <person name="Markowitz V."/>
            <person name="Cheng J.-F."/>
            <person name="Hugenholtz P."/>
            <person name="Woyke T."/>
            <person name="Wu D."/>
            <person name="Spring S."/>
            <person name="Lang E."/>
            <person name="Kopitz M."/>
            <person name="Brambilla E."/>
            <person name="Klenk H.-P."/>
            <person name="Eisen J.A."/>
        </authorList>
    </citation>
    <scope>NUCLEOTIDE SEQUENCE [LARGE SCALE GENOMIC DNA]</scope>
    <source>
        <strain evidence="4">ATCC 23117 / DSM 6794 / NBRC 15988 / NCIMB 1366 / Sio-4</strain>
    </source>
</reference>
<keyword evidence="1" id="KW-0812">Transmembrane</keyword>
<gene>
    <name evidence="3" type="ordered locus">Fleli_0087</name>
</gene>
<dbReference type="Proteomes" id="UP000006054">
    <property type="component" value="Chromosome"/>
</dbReference>
<feature type="transmembrane region" description="Helical" evidence="1">
    <location>
        <begin position="90"/>
        <end position="110"/>
    </location>
</feature>
<dbReference type="PATRIC" id="fig|880071.3.peg.88"/>
<dbReference type="STRING" id="880071.Fleli_0087"/>
<dbReference type="InterPro" id="IPR002656">
    <property type="entry name" value="Acyl_transf_3_dom"/>
</dbReference>
<evidence type="ECO:0000313" key="4">
    <source>
        <dbReference type="Proteomes" id="UP000006054"/>
    </source>
</evidence>
<dbReference type="PANTHER" id="PTHR23028:SF53">
    <property type="entry name" value="ACYL_TRANSF_3 DOMAIN-CONTAINING PROTEIN"/>
    <property type="match status" value="1"/>
</dbReference>
<dbReference type="InterPro" id="IPR050879">
    <property type="entry name" value="Acyltransferase_3"/>
</dbReference>
<dbReference type="eggNOG" id="COG1835">
    <property type="taxonomic scope" value="Bacteria"/>
</dbReference>